<dbReference type="SUPFAM" id="SSF55729">
    <property type="entry name" value="Acyl-CoA N-acyltransferases (Nat)"/>
    <property type="match status" value="1"/>
</dbReference>
<accession>A0A5S9PIN3</accession>
<dbReference type="AlphaFoldDB" id="A0A5S9PIN3"/>
<dbReference type="GO" id="GO:0016747">
    <property type="term" value="F:acyltransferase activity, transferring groups other than amino-acyl groups"/>
    <property type="evidence" value="ECO:0007669"/>
    <property type="project" value="InterPro"/>
</dbReference>
<dbReference type="InterPro" id="IPR000182">
    <property type="entry name" value="GNAT_dom"/>
</dbReference>
<evidence type="ECO:0000256" key="1">
    <source>
        <dbReference type="ARBA" id="ARBA00022679"/>
    </source>
</evidence>
<sequence>MTSGPSATLAQFDWNRMPAMTDLWVEAWQEAMPEIDFEARRGWLCHRIGTLIEEGAVIELALETRGEAAPARLLGFVSVHPRTGYVDQLVVHPDHWGEGVASRLVAAAAARSHGRLSLDVNEENERAVRFYEKAGFVATGRGVNPTSGRPTLRMEQKSG</sequence>
<proteinExistence type="predicted"/>
<evidence type="ECO:0000313" key="4">
    <source>
        <dbReference type="EMBL" id="CAA0104050.1"/>
    </source>
</evidence>
<reference evidence="4 5" key="1">
    <citation type="submission" date="2019-12" db="EMBL/GenBank/DDBJ databases">
        <authorList>
            <person name="Reyes-Prieto M."/>
        </authorList>
    </citation>
    <scope>NUCLEOTIDE SEQUENCE [LARGE SCALE GENOMIC DNA]</scope>
    <source>
        <strain evidence="4">HF14-78462</strain>
    </source>
</reference>
<organism evidence="4 5">
    <name type="scientific">Starkeya nomas</name>
    <dbReference type="NCBI Taxonomy" id="2666134"/>
    <lineage>
        <taxon>Bacteria</taxon>
        <taxon>Pseudomonadati</taxon>
        <taxon>Pseudomonadota</taxon>
        <taxon>Alphaproteobacteria</taxon>
        <taxon>Hyphomicrobiales</taxon>
        <taxon>Xanthobacteraceae</taxon>
        <taxon>Starkeya</taxon>
    </lineage>
</organism>
<evidence type="ECO:0000259" key="3">
    <source>
        <dbReference type="PROSITE" id="PS51186"/>
    </source>
</evidence>
<keyword evidence="2" id="KW-0012">Acyltransferase</keyword>
<dbReference type="InterPro" id="IPR050832">
    <property type="entry name" value="Bact_Acetyltransf"/>
</dbReference>
<feature type="domain" description="N-acetyltransferase" evidence="3">
    <location>
        <begin position="7"/>
        <end position="159"/>
    </location>
</feature>
<dbReference type="PANTHER" id="PTHR43877">
    <property type="entry name" value="AMINOALKYLPHOSPHONATE N-ACETYLTRANSFERASE-RELATED-RELATED"/>
    <property type="match status" value="1"/>
</dbReference>
<dbReference type="RefSeq" id="WP_144344172.1">
    <property type="nucleotide sequence ID" value="NZ_CACSAS010000001.1"/>
</dbReference>
<gene>
    <name evidence="4" type="ORF">STARVERO_03085</name>
</gene>
<dbReference type="Pfam" id="PF00583">
    <property type="entry name" value="Acetyltransf_1"/>
    <property type="match status" value="1"/>
</dbReference>
<evidence type="ECO:0000313" key="5">
    <source>
        <dbReference type="Proteomes" id="UP000433050"/>
    </source>
</evidence>
<name>A0A5S9PIN3_9HYPH</name>
<dbReference type="PROSITE" id="PS51186">
    <property type="entry name" value="GNAT"/>
    <property type="match status" value="1"/>
</dbReference>
<dbReference type="EMBL" id="CACSAS010000001">
    <property type="protein sequence ID" value="CAA0104050.1"/>
    <property type="molecule type" value="Genomic_DNA"/>
</dbReference>
<dbReference type="Proteomes" id="UP000433050">
    <property type="component" value="Unassembled WGS sequence"/>
</dbReference>
<evidence type="ECO:0000256" key="2">
    <source>
        <dbReference type="ARBA" id="ARBA00023315"/>
    </source>
</evidence>
<protein>
    <recommendedName>
        <fullName evidence="3">N-acetyltransferase domain-containing protein</fullName>
    </recommendedName>
</protein>
<dbReference type="Gene3D" id="3.40.630.30">
    <property type="match status" value="1"/>
</dbReference>
<dbReference type="InterPro" id="IPR016181">
    <property type="entry name" value="Acyl_CoA_acyltransferase"/>
</dbReference>
<keyword evidence="5" id="KW-1185">Reference proteome</keyword>
<keyword evidence="1" id="KW-0808">Transferase</keyword>